<gene>
    <name evidence="2" type="ORF">A0H76_1120</name>
</gene>
<reference evidence="2 3" key="1">
    <citation type="journal article" date="2017" name="Environ. Microbiol.">
        <title>Decay of the glycolytic pathway and adaptation to intranuclear parasitism within Enterocytozoonidae microsporidia.</title>
        <authorList>
            <person name="Wiredu Boakye D."/>
            <person name="Jaroenlak P."/>
            <person name="Prachumwat A."/>
            <person name="Williams T.A."/>
            <person name="Bateman K.S."/>
            <person name="Itsathitphaisarn O."/>
            <person name="Sritunyalucksana K."/>
            <person name="Paszkiewicz K.H."/>
            <person name="Moore K.A."/>
            <person name="Stentiford G.D."/>
            <person name="Williams B.A."/>
        </authorList>
    </citation>
    <scope>NUCLEOTIDE SEQUENCE [LARGE SCALE GENOMIC DNA]</scope>
    <source>
        <strain evidence="3">canceri</strain>
    </source>
</reference>
<dbReference type="GO" id="GO:0003676">
    <property type="term" value="F:nucleic acid binding"/>
    <property type="evidence" value="ECO:0007669"/>
    <property type="project" value="InterPro"/>
</dbReference>
<dbReference type="Proteomes" id="UP000192501">
    <property type="component" value="Unassembled WGS sequence"/>
</dbReference>
<feature type="compositionally biased region" description="Basic and acidic residues" evidence="1">
    <location>
        <begin position="1"/>
        <end position="13"/>
    </location>
</feature>
<evidence type="ECO:0000313" key="3">
    <source>
        <dbReference type="Proteomes" id="UP000192501"/>
    </source>
</evidence>
<evidence type="ECO:0000256" key="1">
    <source>
        <dbReference type="SAM" id="MobiDB-lite"/>
    </source>
</evidence>
<evidence type="ECO:0000313" key="2">
    <source>
        <dbReference type="EMBL" id="ORD99274.1"/>
    </source>
</evidence>
<comment type="caution">
    <text evidence="2">The sequence shown here is derived from an EMBL/GenBank/DDBJ whole genome shotgun (WGS) entry which is preliminary data.</text>
</comment>
<dbReference type="AlphaFoldDB" id="A0A1X0QHZ1"/>
<protein>
    <recommendedName>
        <fullName evidence="4">CCHC-type domain-containing protein</fullName>
    </recommendedName>
</protein>
<dbReference type="VEuPathDB" id="MicrosporidiaDB:A0H76_1120"/>
<dbReference type="VEuPathDB" id="MicrosporidiaDB:HERIO_2348"/>
<name>A0A1X0QHZ1_9MICR</name>
<dbReference type="EMBL" id="LTAI01000243">
    <property type="protein sequence ID" value="ORD99274.1"/>
    <property type="molecule type" value="Genomic_DNA"/>
</dbReference>
<proteinExistence type="predicted"/>
<dbReference type="InterPro" id="IPR036875">
    <property type="entry name" value="Znf_CCHC_sf"/>
</dbReference>
<feature type="region of interest" description="Disordered" evidence="1">
    <location>
        <begin position="1"/>
        <end position="29"/>
    </location>
</feature>
<dbReference type="GO" id="GO:0008270">
    <property type="term" value="F:zinc ion binding"/>
    <property type="evidence" value="ECO:0007669"/>
    <property type="project" value="InterPro"/>
</dbReference>
<evidence type="ECO:0008006" key="4">
    <source>
        <dbReference type="Google" id="ProtNLM"/>
    </source>
</evidence>
<accession>A0A1X0QHZ1</accession>
<sequence>MELAKDNDKEKWRRNNSMMKTRIDDNKERKQDEVKKKKIICAKCGFIGHGIKDCRVKPDNYKVNKVEKTEKNHSVVCKEILSLWYIKLK</sequence>
<dbReference type="SUPFAM" id="SSF57756">
    <property type="entry name" value="Retrovirus zinc finger-like domains"/>
    <property type="match status" value="1"/>
</dbReference>
<organism evidence="2 3">
    <name type="scientific">Hepatospora eriocheir</name>
    <dbReference type="NCBI Taxonomy" id="1081669"/>
    <lineage>
        <taxon>Eukaryota</taxon>
        <taxon>Fungi</taxon>
        <taxon>Fungi incertae sedis</taxon>
        <taxon>Microsporidia</taxon>
        <taxon>Hepatosporidae</taxon>
        <taxon>Hepatospora</taxon>
    </lineage>
</organism>